<name>A0A941GNM7_9CHRO</name>
<dbReference type="InterPro" id="IPR029044">
    <property type="entry name" value="Nucleotide-diphossugar_trans"/>
</dbReference>
<evidence type="ECO:0000313" key="1">
    <source>
        <dbReference type="EMBL" id="MBR8827032.1"/>
    </source>
</evidence>
<protein>
    <submittedName>
        <fullName evidence="1">Glycosyltransferase family 2 protein</fullName>
    </submittedName>
</protein>
<reference evidence="1" key="1">
    <citation type="submission" date="2021-02" db="EMBL/GenBank/DDBJ databases">
        <title>Metagenome analyses of Stigonema ocellatum DSM 106950, Chlorogloea purpurea SAG 13.99 and Gomphosphaeria aponina DSM 107014.</title>
        <authorList>
            <person name="Marter P."/>
            <person name="Huang S."/>
        </authorList>
    </citation>
    <scope>NUCLEOTIDE SEQUENCE</scope>
    <source>
        <strain evidence="1">JP213</strain>
    </source>
</reference>
<dbReference type="EMBL" id="JADQBC010000018">
    <property type="protein sequence ID" value="MBR8827032.1"/>
    <property type="molecule type" value="Genomic_DNA"/>
</dbReference>
<dbReference type="Proteomes" id="UP000767446">
    <property type="component" value="Unassembled WGS sequence"/>
</dbReference>
<gene>
    <name evidence="1" type="ORF">DSM107014_03840</name>
</gene>
<sequence>MLNTPVAFIIFNRPDLTQIIFNAIRQEQPKQLFVIADGPRFPEELDKCQKARDVIKQVDWDCEVFTNYADTNLGCRQRVSSGLDWVFEQVEEAIILEDDCLPHPDFFRFCQELLEKYRNDTRIMQIGGNNSLCATLSPNHSFSYYFSGLPHIWGWATWKRSWNLYDTNMSLWTHVRDYYPAAFEIFGDRNEIEKRKELLNQVFNGSIDTWAYIWLLTFISQHGLSILPQVNLISNIGFRDDATHTTQKNSFRANLPIESIDFPLKHPNFIIRDSLADDKYLEPSREKNVSLIRRIKQVVKKIINWG</sequence>
<comment type="caution">
    <text evidence="1">The sequence shown here is derived from an EMBL/GenBank/DDBJ whole genome shotgun (WGS) entry which is preliminary data.</text>
</comment>
<proteinExistence type="predicted"/>
<dbReference type="AlphaFoldDB" id="A0A941GNM7"/>
<evidence type="ECO:0000313" key="2">
    <source>
        <dbReference type="Proteomes" id="UP000767446"/>
    </source>
</evidence>
<dbReference type="Gene3D" id="3.90.550.10">
    <property type="entry name" value="Spore Coat Polysaccharide Biosynthesis Protein SpsA, Chain A"/>
    <property type="match status" value="1"/>
</dbReference>
<accession>A0A941GNM7</accession>
<organism evidence="1 2">
    <name type="scientific">Gomphosphaeria aponina SAG 52.96 = DSM 107014</name>
    <dbReference type="NCBI Taxonomy" id="1521640"/>
    <lineage>
        <taxon>Bacteria</taxon>
        <taxon>Bacillati</taxon>
        <taxon>Cyanobacteriota</taxon>
        <taxon>Cyanophyceae</taxon>
        <taxon>Oscillatoriophycideae</taxon>
        <taxon>Chroococcales</taxon>
        <taxon>Gomphosphaeriaceae</taxon>
        <taxon>Gomphosphaeria</taxon>
    </lineage>
</organism>
<dbReference type="SUPFAM" id="SSF53448">
    <property type="entry name" value="Nucleotide-diphospho-sugar transferases"/>
    <property type="match status" value="1"/>
</dbReference>